<comment type="caution">
    <text evidence="1">The sequence shown here is derived from an EMBL/GenBank/DDBJ whole genome shotgun (WGS) entry which is preliminary data.</text>
</comment>
<evidence type="ECO:0000313" key="2">
    <source>
        <dbReference type="Proteomes" id="UP000042745"/>
    </source>
</evidence>
<name>A0A0E9GVC8_STREE</name>
<proteinExistence type="predicted"/>
<dbReference type="Proteomes" id="UP000042745">
    <property type="component" value="Unassembled WGS sequence"/>
</dbReference>
<dbReference type="EMBL" id="CKGU01000037">
    <property type="protein sequence ID" value="CIS78535.1"/>
    <property type="molecule type" value="Genomic_DNA"/>
</dbReference>
<evidence type="ECO:0000313" key="1">
    <source>
        <dbReference type="EMBL" id="CIS78535.1"/>
    </source>
</evidence>
<dbReference type="AlphaFoldDB" id="A0A0E9GVC8"/>
<protein>
    <submittedName>
        <fullName evidence="1">Uncharacterized protein</fullName>
    </submittedName>
</protein>
<organism evidence="1 2">
    <name type="scientific">Streptococcus pneumoniae</name>
    <dbReference type="NCBI Taxonomy" id="1313"/>
    <lineage>
        <taxon>Bacteria</taxon>
        <taxon>Bacillati</taxon>
        <taxon>Bacillota</taxon>
        <taxon>Bacilli</taxon>
        <taxon>Lactobacillales</taxon>
        <taxon>Streptococcaceae</taxon>
        <taxon>Streptococcus</taxon>
    </lineage>
</organism>
<accession>A0A0E9GVC8</accession>
<sequence length="223" mass="26259">MIRLPNKFKGNNITLEVKLNKAVDASVLYPDVKSLDQELYRQLQSVESFYLTFSDMYSEINENNEILYTEIIFKIPLCIGEDYFNFPVVSYVSNPYSLIRGFYLGFHKELDCNYVFDDAELHFFREGICEFNFEFKNQNSIITAELPREYNYPLILFNNSNLVNQYGKYTLLDIDKYKLESRKIFEFPEISIGNFLGSEAKSNRVIFSQDKFQINGIKNMEVN</sequence>
<dbReference type="RefSeq" id="WP_000620360.1">
    <property type="nucleotide sequence ID" value="NZ_CFBI01000013.1"/>
</dbReference>
<reference evidence="1 2" key="1">
    <citation type="submission" date="2015-03" db="EMBL/GenBank/DDBJ databases">
        <authorList>
            <consortium name="Pathogen Informatics"/>
            <person name="Murphy D."/>
        </authorList>
    </citation>
    <scope>NUCLEOTIDE SEQUENCE [LARGE SCALE GENOMIC DNA]</scope>
    <source>
        <strain evidence="2">type strain: N</strain>
    </source>
</reference>
<gene>
    <name evidence="1" type="ORF">ERS019486_01878</name>
</gene>